<dbReference type="Proteomes" id="UP000487268">
    <property type="component" value="Unassembled WGS sequence"/>
</dbReference>
<dbReference type="AlphaFoldDB" id="A0A7K0BY48"/>
<dbReference type="RefSeq" id="WP_153534034.1">
    <property type="nucleotide sequence ID" value="NZ_WEGH01000002.1"/>
</dbReference>
<dbReference type="EMBL" id="WEGH01000002">
    <property type="protein sequence ID" value="MQY05782.1"/>
    <property type="molecule type" value="Genomic_DNA"/>
</dbReference>
<organism evidence="1 2">
    <name type="scientific">Actinomadura macrotermitis</name>
    <dbReference type="NCBI Taxonomy" id="2585200"/>
    <lineage>
        <taxon>Bacteria</taxon>
        <taxon>Bacillati</taxon>
        <taxon>Actinomycetota</taxon>
        <taxon>Actinomycetes</taxon>
        <taxon>Streptosporangiales</taxon>
        <taxon>Thermomonosporaceae</taxon>
        <taxon>Actinomadura</taxon>
    </lineage>
</organism>
<name>A0A7K0BY48_9ACTN</name>
<comment type="caution">
    <text evidence="1">The sequence shown here is derived from an EMBL/GenBank/DDBJ whole genome shotgun (WGS) entry which is preliminary data.</text>
</comment>
<keyword evidence="2" id="KW-1185">Reference proteome</keyword>
<gene>
    <name evidence="1" type="ORF">ACRB68_38590</name>
</gene>
<sequence>MGKIPGARAELDRLGGVMRSELFDLVGRLTPEAAPAVEAVRLEYPGVADWHEPLRFDHRATIRGARPQDVSPEEMARRAVEAFAAAGWTVEEEVADAILVTGRSEDITIKVRVSVVSPVVLYMAGTPAMALDTPQPRVRPEPLKSAGNLSPGYALCYECDGLGLCPACYGRGWVPDEERGRRHCPECQIVPVCPICRGAGELYVATLQYFEKGYYPDHFPPEGDA</sequence>
<proteinExistence type="predicted"/>
<accession>A0A7K0BY48</accession>
<evidence type="ECO:0000313" key="2">
    <source>
        <dbReference type="Proteomes" id="UP000487268"/>
    </source>
</evidence>
<evidence type="ECO:0000313" key="1">
    <source>
        <dbReference type="EMBL" id="MQY05782.1"/>
    </source>
</evidence>
<protein>
    <submittedName>
        <fullName evidence="1">Uncharacterized protein</fullName>
    </submittedName>
</protein>
<dbReference type="OrthoDB" id="4276070at2"/>
<reference evidence="1 2" key="1">
    <citation type="submission" date="2019-10" db="EMBL/GenBank/DDBJ databases">
        <title>Actinomadura rubteroloni sp. nov. and Actinomadura macrotermitis sp. nov., isolated from the gut of fungus growing-termite Macrotermes natalensis.</title>
        <authorList>
            <person name="Benndorf R."/>
            <person name="Martin K."/>
            <person name="Kuefner M."/>
            <person name="De Beer W."/>
            <person name="Kaster A.-K."/>
            <person name="Vollmers J."/>
            <person name="Poulsen M."/>
            <person name="Beemelmanns C."/>
        </authorList>
    </citation>
    <scope>NUCLEOTIDE SEQUENCE [LARGE SCALE GENOMIC DNA]</scope>
    <source>
        <strain evidence="1 2">RB68</strain>
    </source>
</reference>